<evidence type="ECO:0000313" key="2">
    <source>
        <dbReference type="EMBL" id="KAI9164823.1"/>
    </source>
</evidence>
<keyword evidence="3" id="KW-1185">Reference proteome</keyword>
<reference evidence="2" key="2">
    <citation type="submission" date="2023-02" db="EMBL/GenBank/DDBJ databases">
        <authorList>
            <person name="Swenson N.G."/>
            <person name="Wegrzyn J.L."/>
            <person name="Mcevoy S.L."/>
        </authorList>
    </citation>
    <scope>NUCLEOTIDE SEQUENCE</scope>
    <source>
        <strain evidence="2">91603</strain>
        <tissue evidence="2">Leaf</tissue>
    </source>
</reference>
<name>A0AAD5NL62_ACENE</name>
<sequence length="87" mass="9799">MEESDVDKHLSDPRADAPADSKMVEDVDNQTILDENESKEINECAELFIEDMVQKTKPLTKKSIQQSIDLDDVTSPSVVAYDMQIQV</sequence>
<protein>
    <submittedName>
        <fullName evidence="2">Uncharacterized protein</fullName>
    </submittedName>
</protein>
<proteinExistence type="predicted"/>
<dbReference type="AlphaFoldDB" id="A0AAD5NL62"/>
<reference evidence="2" key="1">
    <citation type="journal article" date="2022" name="Plant J.">
        <title>Strategies of tolerance reflected in two North American maple genomes.</title>
        <authorList>
            <person name="McEvoy S.L."/>
            <person name="Sezen U.U."/>
            <person name="Trouern-Trend A."/>
            <person name="McMahon S.M."/>
            <person name="Schaberg P.G."/>
            <person name="Yang J."/>
            <person name="Wegrzyn J.L."/>
            <person name="Swenson N.G."/>
        </authorList>
    </citation>
    <scope>NUCLEOTIDE SEQUENCE</scope>
    <source>
        <strain evidence="2">91603</strain>
    </source>
</reference>
<feature type="region of interest" description="Disordered" evidence="1">
    <location>
        <begin position="1"/>
        <end position="22"/>
    </location>
</feature>
<evidence type="ECO:0000256" key="1">
    <source>
        <dbReference type="SAM" id="MobiDB-lite"/>
    </source>
</evidence>
<dbReference type="EMBL" id="JAJSOW010000105">
    <property type="protein sequence ID" value="KAI9164823.1"/>
    <property type="molecule type" value="Genomic_DNA"/>
</dbReference>
<evidence type="ECO:0000313" key="3">
    <source>
        <dbReference type="Proteomes" id="UP001064489"/>
    </source>
</evidence>
<organism evidence="2 3">
    <name type="scientific">Acer negundo</name>
    <name type="common">Box elder</name>
    <dbReference type="NCBI Taxonomy" id="4023"/>
    <lineage>
        <taxon>Eukaryota</taxon>
        <taxon>Viridiplantae</taxon>
        <taxon>Streptophyta</taxon>
        <taxon>Embryophyta</taxon>
        <taxon>Tracheophyta</taxon>
        <taxon>Spermatophyta</taxon>
        <taxon>Magnoliopsida</taxon>
        <taxon>eudicotyledons</taxon>
        <taxon>Gunneridae</taxon>
        <taxon>Pentapetalae</taxon>
        <taxon>rosids</taxon>
        <taxon>malvids</taxon>
        <taxon>Sapindales</taxon>
        <taxon>Sapindaceae</taxon>
        <taxon>Hippocastanoideae</taxon>
        <taxon>Acereae</taxon>
        <taxon>Acer</taxon>
    </lineage>
</organism>
<accession>A0AAD5NL62</accession>
<dbReference type="Proteomes" id="UP001064489">
    <property type="component" value="Chromosome 10"/>
</dbReference>
<comment type="caution">
    <text evidence="2">The sequence shown here is derived from an EMBL/GenBank/DDBJ whole genome shotgun (WGS) entry which is preliminary data.</text>
</comment>
<gene>
    <name evidence="2" type="ORF">LWI28_002726</name>
</gene>